<dbReference type="Proteomes" id="UP001198163">
    <property type="component" value="Unassembled WGS sequence"/>
</dbReference>
<accession>A0AAE3EIM2</accession>
<organism evidence="1 2">
    <name type="scientific">Teretinema zuelzerae</name>
    <dbReference type="NCBI Taxonomy" id="156"/>
    <lineage>
        <taxon>Bacteria</taxon>
        <taxon>Pseudomonadati</taxon>
        <taxon>Spirochaetota</taxon>
        <taxon>Spirochaetia</taxon>
        <taxon>Spirochaetales</taxon>
        <taxon>Treponemataceae</taxon>
        <taxon>Teretinema</taxon>
    </lineage>
</organism>
<dbReference type="EMBL" id="JAINWA010000001">
    <property type="protein sequence ID" value="MCD1654471.1"/>
    <property type="molecule type" value="Genomic_DNA"/>
</dbReference>
<gene>
    <name evidence="1" type="ORF">K7J14_07100</name>
</gene>
<comment type="caution">
    <text evidence="1">The sequence shown here is derived from an EMBL/GenBank/DDBJ whole genome shotgun (WGS) entry which is preliminary data.</text>
</comment>
<sequence length="165" mass="17942">MLVRIIARSLARGLSRSLSLRFAARAETNSGGKLKTAAFDFVNQEYGDILYALSLWSGFTLTADDTVNGRATFRYRGAEFREAFSLFLKTENLYAQESGGAWTVSRMSLSRTDGGSEANGGSSSASGGDKDAECEWVLDASGVSAEKMLERISRESGRTIVWEVL</sequence>
<keyword evidence="2" id="KW-1185">Reference proteome</keyword>
<evidence type="ECO:0000313" key="2">
    <source>
        <dbReference type="Proteomes" id="UP001198163"/>
    </source>
</evidence>
<dbReference type="AlphaFoldDB" id="A0AAE3EIM2"/>
<feature type="non-terminal residue" evidence="1">
    <location>
        <position position="165"/>
    </location>
</feature>
<protein>
    <submittedName>
        <fullName evidence="1">Uncharacterized protein</fullName>
    </submittedName>
</protein>
<evidence type="ECO:0000313" key="1">
    <source>
        <dbReference type="EMBL" id="MCD1654471.1"/>
    </source>
</evidence>
<name>A0AAE3EIM2_9SPIR</name>
<dbReference type="RefSeq" id="WP_230754731.1">
    <property type="nucleotide sequence ID" value="NZ_JAINWA010000001.1"/>
</dbReference>
<proteinExistence type="predicted"/>
<reference evidence="1" key="1">
    <citation type="submission" date="2021-08" db="EMBL/GenBank/DDBJ databases">
        <title>Comparative analyses of Brucepasteria parasyntrophica and Teretinema zuelzerae.</title>
        <authorList>
            <person name="Song Y."/>
            <person name="Brune A."/>
        </authorList>
    </citation>
    <scope>NUCLEOTIDE SEQUENCE</scope>
    <source>
        <strain evidence="1">DSM 1903</strain>
    </source>
</reference>